<reference evidence="3 4" key="1">
    <citation type="submission" date="2019-07" db="EMBL/GenBank/DDBJ databases">
        <title>Whole genome shotgun sequence of Acetobacter nitrogenifigens NBRC 105050.</title>
        <authorList>
            <person name="Hosoyama A."/>
            <person name="Uohara A."/>
            <person name="Ohji S."/>
            <person name="Ichikawa N."/>
        </authorList>
    </citation>
    <scope>NUCLEOTIDE SEQUENCE [LARGE SCALE GENOMIC DNA]</scope>
    <source>
        <strain evidence="3 4">NBRC 105050</strain>
    </source>
</reference>
<dbReference type="RefSeq" id="WP_026397657.1">
    <property type="nucleotide sequence ID" value="NZ_AUBI01000004.1"/>
</dbReference>
<dbReference type="InterPro" id="IPR016161">
    <property type="entry name" value="Ald_DH/histidinol_DH"/>
</dbReference>
<sequence>MAYETINPGTGEVVKTFPQISDEDEAIEAANATPFGVGGSVFTADLDRDRRSIDQIESGVAFVNRPTWTAPELPFGGIKNSGYGHELSELGFEEFVIRKLTAVSPVCAPLPGGAAAD</sequence>
<proteinExistence type="predicted"/>
<protein>
    <recommendedName>
        <fullName evidence="2">Aldehyde dehydrogenase domain-containing protein</fullName>
    </recommendedName>
</protein>
<dbReference type="GO" id="GO:0004777">
    <property type="term" value="F:succinate-semialdehyde dehydrogenase (NAD+) activity"/>
    <property type="evidence" value="ECO:0007669"/>
    <property type="project" value="TreeGrafter"/>
</dbReference>
<dbReference type="STRING" id="1120919.GCA_000429165_01637"/>
<dbReference type="SUPFAM" id="SSF53720">
    <property type="entry name" value="ALDH-like"/>
    <property type="match status" value="1"/>
</dbReference>
<keyword evidence="4" id="KW-1185">Reference proteome</keyword>
<organism evidence="3 4">
    <name type="scientific">Acetobacter nitrogenifigens DSM 23921 = NBRC 105050</name>
    <dbReference type="NCBI Taxonomy" id="1120919"/>
    <lineage>
        <taxon>Bacteria</taxon>
        <taxon>Pseudomonadati</taxon>
        <taxon>Pseudomonadota</taxon>
        <taxon>Alphaproteobacteria</taxon>
        <taxon>Acetobacterales</taxon>
        <taxon>Acetobacteraceae</taxon>
        <taxon>Acetobacter</taxon>
    </lineage>
</organism>
<dbReference type="Gene3D" id="3.40.309.10">
    <property type="entry name" value="Aldehyde Dehydrogenase, Chain A, domain 2"/>
    <property type="match status" value="1"/>
</dbReference>
<dbReference type="Gene3D" id="3.40.605.10">
    <property type="entry name" value="Aldehyde Dehydrogenase, Chain A, domain 1"/>
    <property type="match status" value="1"/>
</dbReference>
<dbReference type="Pfam" id="PF00171">
    <property type="entry name" value="Aldedh"/>
    <property type="match status" value="1"/>
</dbReference>
<dbReference type="InterPro" id="IPR015590">
    <property type="entry name" value="Aldehyde_DH_dom"/>
</dbReference>
<dbReference type="Proteomes" id="UP000321635">
    <property type="component" value="Unassembled WGS sequence"/>
</dbReference>
<dbReference type="EMBL" id="BJYF01000009">
    <property type="protein sequence ID" value="GEN59912.1"/>
    <property type="molecule type" value="Genomic_DNA"/>
</dbReference>
<dbReference type="InterPro" id="IPR016162">
    <property type="entry name" value="Ald_DH_N"/>
</dbReference>
<comment type="caution">
    <text evidence="3">The sequence shown here is derived from an EMBL/GenBank/DDBJ whole genome shotgun (WGS) entry which is preliminary data.</text>
</comment>
<keyword evidence="1" id="KW-0560">Oxidoreductase</keyword>
<name>A0A511XAH4_9PROT</name>
<evidence type="ECO:0000256" key="1">
    <source>
        <dbReference type="ARBA" id="ARBA00023002"/>
    </source>
</evidence>
<dbReference type="InterPro" id="IPR047110">
    <property type="entry name" value="GABD/Sad-like"/>
</dbReference>
<accession>A0A511XAH4</accession>
<evidence type="ECO:0000313" key="3">
    <source>
        <dbReference type="EMBL" id="GEN59912.1"/>
    </source>
</evidence>
<feature type="domain" description="Aldehyde dehydrogenase" evidence="2">
    <location>
        <begin position="19"/>
        <end position="98"/>
    </location>
</feature>
<dbReference type="OrthoDB" id="9812625at2"/>
<evidence type="ECO:0000313" key="4">
    <source>
        <dbReference type="Proteomes" id="UP000321635"/>
    </source>
</evidence>
<dbReference type="PANTHER" id="PTHR43217">
    <property type="entry name" value="SUCCINATE SEMIALDEHYDE DEHYDROGENASE [NAD(P)+] SAD"/>
    <property type="match status" value="1"/>
</dbReference>
<evidence type="ECO:0000259" key="2">
    <source>
        <dbReference type="Pfam" id="PF00171"/>
    </source>
</evidence>
<dbReference type="PANTHER" id="PTHR43217:SF2">
    <property type="entry name" value="SUCCINATE-SEMIALDEHYDE DEHYDROGENASE [NADP(+)]"/>
    <property type="match status" value="1"/>
</dbReference>
<gene>
    <name evidence="3" type="ORF">ANI02nite_17960</name>
</gene>
<dbReference type="AlphaFoldDB" id="A0A511XAH4"/>
<dbReference type="InterPro" id="IPR016163">
    <property type="entry name" value="Ald_DH_C"/>
</dbReference>